<dbReference type="Gene3D" id="3.40.190.10">
    <property type="entry name" value="Periplasmic binding protein-like II"/>
    <property type="match status" value="1"/>
</dbReference>
<dbReference type="PROSITE" id="PS51257">
    <property type="entry name" value="PROKAR_LIPOPROTEIN"/>
    <property type="match status" value="1"/>
</dbReference>
<dbReference type="RefSeq" id="WP_094429158.1">
    <property type="nucleotide sequence ID" value="NZ_CP019985.1"/>
</dbReference>
<dbReference type="InterPro" id="IPR022627">
    <property type="entry name" value="DUF3502"/>
</dbReference>
<dbReference type="PANTHER" id="PTHR43649:SF17">
    <property type="entry name" value="ABC TRANSPORTER SOLUTE BINDING PROTEIN-SUGAR TRANSPORT"/>
    <property type="match status" value="1"/>
</dbReference>
<dbReference type="GeneID" id="86924552"/>
<feature type="domain" description="DUF3502" evidence="2">
    <location>
        <begin position="410"/>
        <end position="477"/>
    </location>
</feature>
<dbReference type="Pfam" id="PF12010">
    <property type="entry name" value="DUF3502"/>
    <property type="match status" value="1"/>
</dbReference>
<dbReference type="InterPro" id="IPR006059">
    <property type="entry name" value="SBP"/>
</dbReference>
<dbReference type="SUPFAM" id="SSF53850">
    <property type="entry name" value="Periplasmic binding protein-like II"/>
    <property type="match status" value="1"/>
</dbReference>
<evidence type="ECO:0000256" key="1">
    <source>
        <dbReference type="SAM" id="SignalP"/>
    </source>
</evidence>
<comment type="caution">
    <text evidence="3">The sequence shown here is derived from an EMBL/GenBank/DDBJ whole genome shotgun (WGS) entry which is preliminary data.</text>
</comment>
<evidence type="ECO:0000259" key="2">
    <source>
        <dbReference type="Pfam" id="PF12010"/>
    </source>
</evidence>
<dbReference type="Pfam" id="PF01547">
    <property type="entry name" value="SBP_bac_1"/>
    <property type="match status" value="1"/>
</dbReference>
<sequence>MKTLKMAAAASAVALIVAGCSSDEPATNNAGDVTELTWYMIGTPQPDLNDVMAELNAYTEEEIGVRVNMTQVDWGDYDERMNIITSSGENFDIAFASGGTYTLNAQRGAYLGLNDLLDSHGKEMKEAIDDALLEGASIEGELYGIPANKEIGQQRVFVFNGNLVEKYGFDTSQVSSYEDLEPMLAEIKENEPQITPFPASSTFQPIMPFDYVLGADMPVAFPLTGDTEQAINFLETEEAMAVFNTIRDFYEKGYIPADAASSNDPWPYNVENWFVRVEEYNPYAELLWERDAGYPIVTQPINDPVIKNESVTGSLQVVSATSRHPEKAVEFLNLLNTDPYVRNLVNYGIEGTHYEQVEEGIIRDLPARVENYNMPTYALGNHFILQLFENEPEDKWEAFETFNESAVPSPILGFHFDPSNVRTEIANLSNVASEYLAPIYTGSVDPEEYVPMAIKRMEDAGLEKVMDEVQAQYEEWKEVMEE</sequence>
<dbReference type="AlphaFoldDB" id="A0A268RVR3"/>
<protein>
    <submittedName>
        <fullName evidence="3">ABC transporter substrate-binding protein</fullName>
    </submittedName>
</protein>
<evidence type="ECO:0000313" key="4">
    <source>
        <dbReference type="Proteomes" id="UP000216133"/>
    </source>
</evidence>
<feature type="chain" id="PRO_5039452519" evidence="1">
    <location>
        <begin position="23"/>
        <end position="482"/>
    </location>
</feature>
<feature type="signal peptide" evidence="1">
    <location>
        <begin position="1"/>
        <end position="22"/>
    </location>
</feature>
<dbReference type="Proteomes" id="UP000216133">
    <property type="component" value="Unassembled WGS sequence"/>
</dbReference>
<reference evidence="3 4" key="1">
    <citation type="submission" date="2017-07" db="EMBL/GenBank/DDBJ databases">
        <title>Isolation and whole genome analysis of endospore-forming bacteria from heroin.</title>
        <authorList>
            <person name="Kalinowski J."/>
            <person name="Ahrens B."/>
            <person name="Al-Dilaimi A."/>
            <person name="Winkler A."/>
            <person name="Wibberg D."/>
            <person name="Schleenbecker U."/>
            <person name="Ruckert C."/>
            <person name="Wolfel R."/>
            <person name="Grass G."/>
        </authorList>
    </citation>
    <scope>NUCLEOTIDE SEQUENCE [LARGE SCALE GENOMIC DNA]</scope>
    <source>
        <strain evidence="3 4">7523-2</strain>
    </source>
</reference>
<dbReference type="InterPro" id="IPR050490">
    <property type="entry name" value="Bact_solute-bd_prot1"/>
</dbReference>
<evidence type="ECO:0000313" key="3">
    <source>
        <dbReference type="EMBL" id="PAF24355.1"/>
    </source>
</evidence>
<keyword evidence="1" id="KW-0732">Signal</keyword>
<proteinExistence type="predicted"/>
<name>A0A268RVR3_SHOCL</name>
<accession>A0A268RVR3</accession>
<dbReference type="PANTHER" id="PTHR43649">
    <property type="entry name" value="ARABINOSE-BINDING PROTEIN-RELATED"/>
    <property type="match status" value="1"/>
</dbReference>
<gene>
    <name evidence="3" type="ORF">CHH61_19130</name>
</gene>
<organism evidence="3 4">
    <name type="scientific">Shouchella clausii</name>
    <name type="common">Alkalihalobacillus clausii</name>
    <dbReference type="NCBI Taxonomy" id="79880"/>
    <lineage>
        <taxon>Bacteria</taxon>
        <taxon>Bacillati</taxon>
        <taxon>Bacillota</taxon>
        <taxon>Bacilli</taxon>
        <taxon>Bacillales</taxon>
        <taxon>Bacillaceae</taxon>
        <taxon>Shouchella</taxon>
    </lineage>
</organism>
<dbReference type="EMBL" id="NPBS01000112">
    <property type="protein sequence ID" value="PAF24355.1"/>
    <property type="molecule type" value="Genomic_DNA"/>
</dbReference>